<keyword evidence="1" id="KW-1185">Reference proteome</keyword>
<reference evidence="2" key="1">
    <citation type="submission" date="2024-02" db="UniProtKB">
        <authorList>
            <consortium name="WormBaseParasite"/>
        </authorList>
    </citation>
    <scope>IDENTIFICATION</scope>
</reference>
<name>A0AAF3J6L1_9BILA</name>
<organism evidence="1 2">
    <name type="scientific">Mesorhabditis belari</name>
    <dbReference type="NCBI Taxonomy" id="2138241"/>
    <lineage>
        <taxon>Eukaryota</taxon>
        <taxon>Metazoa</taxon>
        <taxon>Ecdysozoa</taxon>
        <taxon>Nematoda</taxon>
        <taxon>Chromadorea</taxon>
        <taxon>Rhabditida</taxon>
        <taxon>Rhabditina</taxon>
        <taxon>Rhabditomorpha</taxon>
        <taxon>Rhabditoidea</taxon>
        <taxon>Rhabditidae</taxon>
        <taxon>Mesorhabditinae</taxon>
        <taxon>Mesorhabditis</taxon>
    </lineage>
</organism>
<protein>
    <submittedName>
        <fullName evidence="2">Uncharacterized protein</fullName>
    </submittedName>
</protein>
<dbReference type="WBParaSite" id="MBELARI_LOCUS19405">
    <property type="protein sequence ID" value="MBELARI_LOCUS19405"/>
    <property type="gene ID" value="MBELARI_LOCUS19405"/>
</dbReference>
<accession>A0AAF3J6L1</accession>
<evidence type="ECO:0000313" key="1">
    <source>
        <dbReference type="Proteomes" id="UP000887575"/>
    </source>
</evidence>
<evidence type="ECO:0000313" key="2">
    <source>
        <dbReference type="WBParaSite" id="MBELARI_LOCUS19405"/>
    </source>
</evidence>
<sequence>MLESSKNRYGPVDVCPKRRHHFAQQAAPNLSPDLKVLFTRPGLFNNFGNDIVFKLMLLRPIYLAIKLTLSEMVLQSTNTKDTWLGFHVVDFCAQFEDLEMLSDFVVRLKTVANYEQLKVPTCKKATDSEDDSFYDDDENDHGTNMIDMVPPPANTPRLWKHLLVKGVTLQELNPLTTRYIDGPVMDFYMASERMGTLNRCSSPELASLTTLATTSPSNQCC</sequence>
<proteinExistence type="predicted"/>
<dbReference type="Proteomes" id="UP000887575">
    <property type="component" value="Unassembled WGS sequence"/>
</dbReference>
<dbReference type="AlphaFoldDB" id="A0AAF3J6L1"/>